<reference evidence="3 4" key="1">
    <citation type="journal article" date="2014" name="BMC Genomics">
        <title>Comparative genome sequencing reveals chemotype-specific gene clusters in the toxigenic black mold Stachybotrys.</title>
        <authorList>
            <person name="Semeiks J."/>
            <person name="Borek D."/>
            <person name="Otwinowski Z."/>
            <person name="Grishin N.V."/>
        </authorList>
    </citation>
    <scope>NUCLEOTIDE SEQUENCE [LARGE SCALE GENOMIC DNA]</scope>
    <source>
        <strain evidence="4">CBS 109288 / IBT 7711</strain>
    </source>
</reference>
<evidence type="ECO:0000313" key="4">
    <source>
        <dbReference type="Proteomes" id="UP000028045"/>
    </source>
</evidence>
<protein>
    <recommendedName>
        <fullName evidence="2">NACHT domain-containing protein</fullName>
    </recommendedName>
</protein>
<accession>A0A084B7Q3</accession>
<dbReference type="InterPro" id="IPR056884">
    <property type="entry name" value="NPHP3-like_N"/>
</dbReference>
<proteinExistence type="predicted"/>
<gene>
    <name evidence="3" type="ORF">S7711_09197</name>
</gene>
<dbReference type="SUPFAM" id="SSF52540">
    <property type="entry name" value="P-loop containing nucleoside triphosphate hydrolases"/>
    <property type="match status" value="1"/>
</dbReference>
<dbReference type="PANTHER" id="PTHR10039:SF16">
    <property type="entry name" value="GPI INOSITOL-DEACYLASE"/>
    <property type="match status" value="1"/>
</dbReference>
<dbReference type="OrthoDB" id="194358at2759"/>
<organism evidence="3 4">
    <name type="scientific">Stachybotrys chartarum (strain CBS 109288 / IBT 7711)</name>
    <name type="common">Toxic black mold</name>
    <name type="synonym">Stilbospora chartarum</name>
    <dbReference type="NCBI Taxonomy" id="1280523"/>
    <lineage>
        <taxon>Eukaryota</taxon>
        <taxon>Fungi</taxon>
        <taxon>Dikarya</taxon>
        <taxon>Ascomycota</taxon>
        <taxon>Pezizomycotina</taxon>
        <taxon>Sordariomycetes</taxon>
        <taxon>Hypocreomycetidae</taxon>
        <taxon>Hypocreales</taxon>
        <taxon>Stachybotryaceae</taxon>
        <taxon>Stachybotrys</taxon>
    </lineage>
</organism>
<dbReference type="Pfam" id="PF24883">
    <property type="entry name" value="NPHP3_N"/>
    <property type="match status" value="1"/>
</dbReference>
<dbReference type="Gene3D" id="3.40.50.300">
    <property type="entry name" value="P-loop containing nucleotide triphosphate hydrolases"/>
    <property type="match status" value="1"/>
</dbReference>
<evidence type="ECO:0000313" key="3">
    <source>
        <dbReference type="EMBL" id="KEY73582.1"/>
    </source>
</evidence>
<keyword evidence="1" id="KW-0677">Repeat</keyword>
<dbReference type="EMBL" id="KL647818">
    <property type="protein sequence ID" value="KEY73582.1"/>
    <property type="molecule type" value="Genomic_DNA"/>
</dbReference>
<dbReference type="PANTHER" id="PTHR10039">
    <property type="entry name" value="AMELOGENIN"/>
    <property type="match status" value="1"/>
</dbReference>
<dbReference type="InterPro" id="IPR027417">
    <property type="entry name" value="P-loop_NTPase"/>
</dbReference>
<name>A0A084B7Q3_STACB</name>
<feature type="domain" description="NACHT" evidence="2">
    <location>
        <begin position="248"/>
        <end position="385"/>
    </location>
</feature>
<evidence type="ECO:0000259" key="2">
    <source>
        <dbReference type="PROSITE" id="PS50837"/>
    </source>
</evidence>
<dbReference type="HOGENOM" id="CLU_000288_34_20_1"/>
<dbReference type="PROSITE" id="PS50837">
    <property type="entry name" value="NACHT"/>
    <property type="match status" value="1"/>
</dbReference>
<sequence>MSDPLSIATSVVAFVELASRIIRASQYCIDAIKDAPSDIQMILGEVSSIKAIVENFEEPHPGPEDGDNRLVSRLFAKGGPIEACQRCLGGLEGLLPMVASTNLTTKRRGFSLVELSWPLKQSKARRLLAEISHHKATLLLAISGDMTLFRRDAKICSWLAMTSKTSRRLSGNFRMSCQVRHPSHVPSSDEAQSTPQDSERHEVFKWLERQNPSALHNTAFHKHEPHTSAWLLRAPEWQKWLVNSPTDRFLWIHGLPGSGKTVLASFIIESLKENRGVGCCLAYYYCHYTHNQDEAAPFLTWTISQICRHIKWVPPRLKELFDQGCDASIPELENVLEVLLSKIETLYLVIDAIDESIPRDDLTCLIATMVVDKRFRKIRILATSRQYFDIERLFSGISTAVSMSNPSIDADIRHFVHARLSSSRHLYRWRDMLSEIEEVLISKANGMFRWVECQIQAIEHLRDRSQLRPALENLPQDISETYVRIFDAIPEADRMFVRQVLVWVIGHSEAPWIHHRGINADVLLSAVKYDMYGSRSTTATDAFECDYLQELCGCLLTFLTIDEEHAQVISTFRTSQCHKIETEYQPTDLKNDMAEFEPQRSVSSSELFVTLAHYTVLEFIVSPHIMQTPVSCFALSPDVIKSEFASSVLRQALMADPMGTGTDWVYDREAYSLTLGCALGLKDFLVESPTQDLFVQYFCPSNPHFSRFWPIQQQLVFDHEGSSCYYLASLPSLFHETRDGFRDFTAETLLCILMTSVEHEYHRSLIWKLTGGRAFESLLETRVSASFIVDMDEILDEMSGARTIKLEGTVWEIVQAKGTLWDMKYI</sequence>
<evidence type="ECO:0000256" key="1">
    <source>
        <dbReference type="ARBA" id="ARBA00022737"/>
    </source>
</evidence>
<dbReference type="AlphaFoldDB" id="A0A084B7Q3"/>
<dbReference type="InterPro" id="IPR007111">
    <property type="entry name" value="NACHT_NTPase"/>
</dbReference>
<dbReference type="Proteomes" id="UP000028045">
    <property type="component" value="Unassembled WGS sequence"/>
</dbReference>
<keyword evidence="4" id="KW-1185">Reference proteome</keyword>